<dbReference type="InterPro" id="IPR015720">
    <property type="entry name" value="Emp24-like"/>
</dbReference>
<evidence type="ECO:0000256" key="7">
    <source>
        <dbReference type="SAM" id="Phobius"/>
    </source>
</evidence>
<evidence type="ECO:0000256" key="3">
    <source>
        <dbReference type="ARBA" id="ARBA00022692"/>
    </source>
</evidence>
<feature type="domain" description="GOLD" evidence="9">
    <location>
        <begin position="22"/>
        <end position="245"/>
    </location>
</feature>
<gene>
    <name evidence="10" type="ORF">C2E20_5966</name>
</gene>
<keyword evidence="11" id="KW-1185">Reference proteome</keyword>
<keyword evidence="5 7" id="KW-1133">Transmembrane helix</keyword>
<evidence type="ECO:0000256" key="6">
    <source>
        <dbReference type="ARBA" id="ARBA00023136"/>
    </source>
</evidence>
<keyword evidence="6 7" id="KW-0472">Membrane</keyword>
<comment type="subcellular location">
    <subcellularLocation>
        <location evidence="1">Membrane</location>
        <topology evidence="1">Single-pass type I membrane protein</topology>
    </subcellularLocation>
</comment>
<dbReference type="OrthoDB" id="1929172at2759"/>
<sequence length="254" mass="28041">MAGGALALLLGTLLLVAGQATAMSWRLFAGREECITEYMPDYQWEMVKHKEQTPEHTHVLIDLGFVITSRYGTEANKAAVDFNVYGPNGDSVHKEESVSETEIAVTAEGGRGPWRACYRVSKGQILRPSVIVKLTYFTVNSMSLVGTSFEWQRDAAPAGPAPATIDASSLGTVEQVQEVTSGLQRLDHYLMNVTNEQRYLYARTVRHLRTAESTHGRTLGYMLLICGTIVAASFVQVLGVRMMFNSKRKHGLII</sequence>
<name>A0A2P6V8T3_9CHLO</name>
<organism evidence="10 11">
    <name type="scientific">Micractinium conductrix</name>
    <dbReference type="NCBI Taxonomy" id="554055"/>
    <lineage>
        <taxon>Eukaryota</taxon>
        <taxon>Viridiplantae</taxon>
        <taxon>Chlorophyta</taxon>
        <taxon>core chlorophytes</taxon>
        <taxon>Trebouxiophyceae</taxon>
        <taxon>Chlorellales</taxon>
        <taxon>Chlorellaceae</taxon>
        <taxon>Chlorella clade</taxon>
        <taxon>Micractinium</taxon>
    </lineage>
</organism>
<dbReference type="Pfam" id="PF01105">
    <property type="entry name" value="EMP24_GP25L"/>
    <property type="match status" value="1"/>
</dbReference>
<keyword evidence="4 8" id="KW-0732">Signal</keyword>
<dbReference type="EMBL" id="LHPF02000019">
    <property type="protein sequence ID" value="PSC70489.1"/>
    <property type="molecule type" value="Genomic_DNA"/>
</dbReference>
<dbReference type="Proteomes" id="UP000239649">
    <property type="component" value="Unassembled WGS sequence"/>
</dbReference>
<evidence type="ECO:0000256" key="5">
    <source>
        <dbReference type="ARBA" id="ARBA00022989"/>
    </source>
</evidence>
<comment type="similarity">
    <text evidence="2">Belongs to the EMP24/GP25L family.</text>
</comment>
<dbReference type="SMART" id="SM01190">
    <property type="entry name" value="EMP24_GP25L"/>
    <property type="match status" value="1"/>
</dbReference>
<evidence type="ECO:0000313" key="10">
    <source>
        <dbReference type="EMBL" id="PSC70489.1"/>
    </source>
</evidence>
<dbReference type="InterPro" id="IPR009038">
    <property type="entry name" value="GOLD_dom"/>
</dbReference>
<evidence type="ECO:0000313" key="11">
    <source>
        <dbReference type="Proteomes" id="UP000239649"/>
    </source>
</evidence>
<feature type="chain" id="PRO_5015175227" evidence="8">
    <location>
        <begin position="23"/>
        <end position="254"/>
    </location>
</feature>
<evidence type="ECO:0000256" key="1">
    <source>
        <dbReference type="ARBA" id="ARBA00004479"/>
    </source>
</evidence>
<feature type="signal peptide" evidence="8">
    <location>
        <begin position="1"/>
        <end position="22"/>
    </location>
</feature>
<keyword evidence="3 7" id="KW-0812">Transmembrane</keyword>
<dbReference type="GO" id="GO:0016020">
    <property type="term" value="C:membrane"/>
    <property type="evidence" value="ECO:0007669"/>
    <property type="project" value="UniProtKB-SubCell"/>
</dbReference>
<accession>A0A2P6V8T3</accession>
<evidence type="ECO:0000256" key="2">
    <source>
        <dbReference type="ARBA" id="ARBA00007104"/>
    </source>
</evidence>
<feature type="transmembrane region" description="Helical" evidence="7">
    <location>
        <begin position="219"/>
        <end position="240"/>
    </location>
</feature>
<dbReference type="AlphaFoldDB" id="A0A2P6V8T3"/>
<protein>
    <submittedName>
        <fullName evidence="10">Transmembrane emp24 domain-containing p24beta3-like</fullName>
    </submittedName>
</protein>
<dbReference type="PANTHER" id="PTHR22811">
    <property type="entry name" value="TRANSMEMBRANE EMP24 DOMAIN-CONTAINING PROTEIN"/>
    <property type="match status" value="1"/>
</dbReference>
<evidence type="ECO:0000259" key="9">
    <source>
        <dbReference type="SMART" id="SM01190"/>
    </source>
</evidence>
<proteinExistence type="inferred from homology"/>
<comment type="caution">
    <text evidence="10">The sequence shown here is derived from an EMBL/GenBank/DDBJ whole genome shotgun (WGS) entry which is preliminary data.</text>
</comment>
<evidence type="ECO:0000256" key="4">
    <source>
        <dbReference type="ARBA" id="ARBA00022729"/>
    </source>
</evidence>
<dbReference type="STRING" id="554055.A0A2P6V8T3"/>
<evidence type="ECO:0000256" key="8">
    <source>
        <dbReference type="SAM" id="SignalP"/>
    </source>
</evidence>
<reference evidence="10 11" key="1">
    <citation type="journal article" date="2018" name="Plant J.">
        <title>Genome sequences of Chlorella sorokiniana UTEX 1602 and Micractinium conductrix SAG 241.80: implications to maltose excretion by a green alga.</title>
        <authorList>
            <person name="Arriola M.B."/>
            <person name="Velmurugan N."/>
            <person name="Zhang Y."/>
            <person name="Plunkett M.H."/>
            <person name="Hondzo H."/>
            <person name="Barney B.M."/>
        </authorList>
    </citation>
    <scope>NUCLEOTIDE SEQUENCE [LARGE SCALE GENOMIC DNA]</scope>
    <source>
        <strain evidence="10 11">SAG 241.80</strain>
    </source>
</reference>